<proteinExistence type="predicted"/>
<name>A0AAU0MMC9_9MICO</name>
<dbReference type="InterPro" id="IPR049831">
    <property type="entry name" value="UGSC_seleno"/>
</dbReference>
<reference evidence="3 4" key="1">
    <citation type="submission" date="2023-10" db="EMBL/GenBank/DDBJ databases">
        <title>Y20.</title>
        <authorList>
            <person name="Zhang G."/>
            <person name="Ding Y."/>
        </authorList>
    </citation>
    <scope>NUCLEOTIDE SEQUENCE [LARGE SCALE GENOMIC DNA]</scope>
    <source>
        <strain evidence="3 4">Y20</strain>
    </source>
</reference>
<dbReference type="Pfam" id="PF24696">
    <property type="entry name" value="UGSC"/>
    <property type="match status" value="1"/>
</dbReference>
<keyword evidence="1" id="KW-1133">Transmembrane helix</keyword>
<evidence type="ECO:0000313" key="4">
    <source>
        <dbReference type="Proteomes" id="UP001329313"/>
    </source>
</evidence>
<keyword evidence="1" id="KW-0812">Transmembrane</keyword>
<dbReference type="AlphaFoldDB" id="A0AAU0MMC9"/>
<feature type="transmembrane region" description="Helical" evidence="1">
    <location>
        <begin position="121"/>
        <end position="139"/>
    </location>
</feature>
<dbReference type="KEGG" id="mliy:RYJ27_03160"/>
<dbReference type="NCBIfam" id="NF041046">
    <property type="entry name" value="UGSC_fam"/>
    <property type="match status" value="1"/>
</dbReference>
<evidence type="ECO:0000256" key="1">
    <source>
        <dbReference type="SAM" id="Phobius"/>
    </source>
</evidence>
<protein>
    <submittedName>
        <fullName evidence="3">UGSC family (Seleno)protein</fullName>
    </submittedName>
</protein>
<dbReference type="InterPro" id="IPR036259">
    <property type="entry name" value="MFS_trans_sf"/>
</dbReference>
<dbReference type="GO" id="GO:0022857">
    <property type="term" value="F:transmembrane transporter activity"/>
    <property type="evidence" value="ECO:0007669"/>
    <property type="project" value="InterPro"/>
</dbReference>
<gene>
    <name evidence="3" type="ORF">RYJ27_03160</name>
</gene>
<dbReference type="Gene3D" id="1.20.1720.10">
    <property type="entry name" value="Multidrug resistance protein D"/>
    <property type="match status" value="1"/>
</dbReference>
<evidence type="ECO:0000259" key="2">
    <source>
        <dbReference type="Pfam" id="PF24696"/>
    </source>
</evidence>
<dbReference type="InterPro" id="IPR057767">
    <property type="entry name" value="UGSC-like_dom"/>
</dbReference>
<dbReference type="EMBL" id="CP137080">
    <property type="protein sequence ID" value="WOQ70908.1"/>
    <property type="molecule type" value="Genomic_DNA"/>
</dbReference>
<keyword evidence="1" id="KW-0472">Membrane</keyword>
<feature type="domain" description="UGSC-like" evidence="2">
    <location>
        <begin position="136"/>
        <end position="292"/>
    </location>
</feature>
<dbReference type="SUPFAM" id="SSF103473">
    <property type="entry name" value="MFS general substrate transporter"/>
    <property type="match status" value="1"/>
</dbReference>
<dbReference type="RefSeq" id="WP_330171974.1">
    <property type="nucleotide sequence ID" value="NZ_CP137080.1"/>
</dbReference>
<feature type="transmembrane region" description="Helical" evidence="1">
    <location>
        <begin position="42"/>
        <end position="64"/>
    </location>
</feature>
<organism evidence="3 4">
    <name type="scientific">Microbacterium limosum</name>
    <dbReference type="NCBI Taxonomy" id="3079935"/>
    <lineage>
        <taxon>Bacteria</taxon>
        <taxon>Bacillati</taxon>
        <taxon>Actinomycetota</taxon>
        <taxon>Actinomycetes</taxon>
        <taxon>Micrococcales</taxon>
        <taxon>Microbacteriaceae</taxon>
        <taxon>Microbacterium</taxon>
    </lineage>
</organism>
<keyword evidence="4" id="KW-1185">Reference proteome</keyword>
<dbReference type="Proteomes" id="UP001329313">
    <property type="component" value="Chromosome"/>
</dbReference>
<accession>A0AAU0MMC9</accession>
<evidence type="ECO:0000313" key="3">
    <source>
        <dbReference type="EMBL" id="WOQ70908.1"/>
    </source>
</evidence>
<feature type="transmembrane region" description="Helical" evidence="1">
    <location>
        <begin position="70"/>
        <end position="92"/>
    </location>
</feature>
<feature type="transmembrane region" description="Helical" evidence="1">
    <location>
        <begin position="12"/>
        <end position="30"/>
    </location>
</feature>
<sequence length="297" mass="31172">MAPNLHLMVFGRVLQGLGTAAGVVVVRAIVADVGVGPQIPRAYSLLIGTLAVGPLLASLSGTVLLQASGWHAILVGTVVASAGYLVLSLLAIPESLPPERRAPFRLFAMVSAYGRLLRDPVYVAFVLTMAFVFAGLTISPRPVTLTGLTVGLLDNTKPNSTLLLDEIAADLARDYGIGEVKHYVKDYFGTPVKDELFRQIVSEVDIVITAVGDCGSCSAATVADGIMFERAGIPAVSITSNSFAMSGQAMASVQGFPGFQFVMVQHPVASLDAEHIRGRADQAVPEALRILGVTETV</sequence>